<dbReference type="SUPFAM" id="SSF50729">
    <property type="entry name" value="PH domain-like"/>
    <property type="match status" value="1"/>
</dbReference>
<dbReference type="Proteomes" id="UP000604046">
    <property type="component" value="Unassembled WGS sequence"/>
</dbReference>
<feature type="compositionally biased region" description="Basic and acidic residues" evidence="1">
    <location>
        <begin position="180"/>
        <end position="189"/>
    </location>
</feature>
<dbReference type="AlphaFoldDB" id="A0A812MBR7"/>
<feature type="domain" description="PH" evidence="2">
    <location>
        <begin position="39"/>
        <end position="158"/>
    </location>
</feature>
<reference evidence="3" key="1">
    <citation type="submission" date="2021-02" db="EMBL/GenBank/DDBJ databases">
        <authorList>
            <person name="Dougan E. K."/>
            <person name="Rhodes N."/>
            <person name="Thang M."/>
            <person name="Chan C."/>
        </authorList>
    </citation>
    <scope>NUCLEOTIDE SEQUENCE</scope>
</reference>
<gene>
    <name evidence="3" type="primary">eag</name>
    <name evidence="3" type="ORF">SNAT2548_LOCUS13022</name>
</gene>
<name>A0A812MBR7_9DINO</name>
<sequence>MPPKREDIQVGEETWKVPFWQEPIRQDQLALHEDGNLIYAKREGYLQKRAGRSRFRWTIRFFELKEGQIRWWRPSFVDQLRQPRPPQVIRNKEPRPRPVRCLDLTQLKRVTRTQVKFPYSTRILLQFKEEYTDYQLELRSERELEILEWFKILIRFTMESCEVVVDRDDAPAAVPGQESETERESPDRM</sequence>
<evidence type="ECO:0000256" key="1">
    <source>
        <dbReference type="SAM" id="MobiDB-lite"/>
    </source>
</evidence>
<dbReference type="EMBL" id="CAJNDS010001324">
    <property type="protein sequence ID" value="CAE7255514.1"/>
    <property type="molecule type" value="Genomic_DNA"/>
</dbReference>
<evidence type="ECO:0000313" key="4">
    <source>
        <dbReference type="Proteomes" id="UP000604046"/>
    </source>
</evidence>
<accession>A0A812MBR7</accession>
<dbReference type="PROSITE" id="PS50003">
    <property type="entry name" value="PH_DOMAIN"/>
    <property type="match status" value="1"/>
</dbReference>
<protein>
    <submittedName>
        <fullName evidence="3">Eag protein</fullName>
    </submittedName>
</protein>
<evidence type="ECO:0000313" key="3">
    <source>
        <dbReference type="EMBL" id="CAE7255514.1"/>
    </source>
</evidence>
<keyword evidence="4" id="KW-1185">Reference proteome</keyword>
<evidence type="ECO:0000259" key="2">
    <source>
        <dbReference type="PROSITE" id="PS50003"/>
    </source>
</evidence>
<dbReference type="InterPro" id="IPR011993">
    <property type="entry name" value="PH-like_dom_sf"/>
</dbReference>
<dbReference type="SMART" id="SM00233">
    <property type="entry name" value="PH"/>
    <property type="match status" value="1"/>
</dbReference>
<dbReference type="Pfam" id="PF00169">
    <property type="entry name" value="PH"/>
    <property type="match status" value="1"/>
</dbReference>
<dbReference type="Gene3D" id="2.30.29.30">
    <property type="entry name" value="Pleckstrin-homology domain (PH domain)/Phosphotyrosine-binding domain (PTB)"/>
    <property type="match status" value="1"/>
</dbReference>
<dbReference type="InterPro" id="IPR001849">
    <property type="entry name" value="PH_domain"/>
</dbReference>
<proteinExistence type="predicted"/>
<comment type="caution">
    <text evidence="3">The sequence shown here is derived from an EMBL/GenBank/DDBJ whole genome shotgun (WGS) entry which is preliminary data.</text>
</comment>
<dbReference type="OrthoDB" id="413812at2759"/>
<feature type="region of interest" description="Disordered" evidence="1">
    <location>
        <begin position="168"/>
        <end position="189"/>
    </location>
</feature>
<organism evidence="3 4">
    <name type="scientific">Symbiodinium natans</name>
    <dbReference type="NCBI Taxonomy" id="878477"/>
    <lineage>
        <taxon>Eukaryota</taxon>
        <taxon>Sar</taxon>
        <taxon>Alveolata</taxon>
        <taxon>Dinophyceae</taxon>
        <taxon>Suessiales</taxon>
        <taxon>Symbiodiniaceae</taxon>
        <taxon>Symbiodinium</taxon>
    </lineage>
</organism>